<evidence type="ECO:0000313" key="2">
    <source>
        <dbReference type="EMBL" id="MBO9151345.1"/>
    </source>
</evidence>
<protein>
    <submittedName>
        <fullName evidence="2">ADP-ribosylglycohydrolase family protein</fullName>
    </submittedName>
</protein>
<keyword evidence="3" id="KW-1185">Reference proteome</keyword>
<dbReference type="Gene3D" id="1.10.4080.10">
    <property type="entry name" value="ADP-ribosylation/Crystallin J1"/>
    <property type="match status" value="1"/>
</dbReference>
<dbReference type="Pfam" id="PF03747">
    <property type="entry name" value="ADP_ribosyl_GH"/>
    <property type="match status" value="1"/>
</dbReference>
<accession>A0ABS3YA26</accession>
<sequence>MKKLLILLAMAPTLNLHAQSPSGAELRLPVSTVTDKIRGGLLGQMLGNLNGIPHEHKYIHAPGNVEQYMPALPGGAWTDDDTDFEWVYIFEMQRRRQVLLPYDTIAALWKGRINKNIWCSNRYARHLMDMGFLPPLTGDPLLNPWAAFNVSGQFLCETFGLLAPAMPATAAEIGLHYTRVAIGGEPAQTTQFFTAMIAMAFVNNDVDSLLNAGMAAVDRRSHTFQLIDSVRNWHRQNPGDWKKARQLLHDRYTRENGGLRDKNGTELNTGAIVMALLYGKGDFAESLRLAFNLGWDADCNAATVGSILGAMRGYRKMLANGWKITDRYANTSRDHMPADETITSFADRLVELFEMVNEQQGGRRELSGGRPVYLIRQQRPAPVLLQKTGKERQAGLPGEDPLRQLTLGITTGTNPEKARAAYMAVCLGFDRRLARSHPQAWREAKAQLGGYWKVMNNIFSEGFNDLAAFRKKFEEAGFRAPRQRYADSVIYGDAVYWKQPEEAR</sequence>
<keyword evidence="1" id="KW-0732">Signal</keyword>
<feature type="chain" id="PRO_5045048971" evidence="1">
    <location>
        <begin position="19"/>
        <end position="504"/>
    </location>
</feature>
<dbReference type="SUPFAM" id="SSF101478">
    <property type="entry name" value="ADP-ribosylglycohydrolase"/>
    <property type="match status" value="1"/>
</dbReference>
<feature type="signal peptide" evidence="1">
    <location>
        <begin position="1"/>
        <end position="18"/>
    </location>
</feature>
<proteinExistence type="predicted"/>
<evidence type="ECO:0000313" key="3">
    <source>
        <dbReference type="Proteomes" id="UP000679126"/>
    </source>
</evidence>
<reference evidence="3" key="1">
    <citation type="submission" date="2021-03" db="EMBL/GenBank/DDBJ databases">
        <title>Assistant Professor.</title>
        <authorList>
            <person name="Huq M.A."/>
        </authorList>
    </citation>
    <scope>NUCLEOTIDE SEQUENCE [LARGE SCALE GENOMIC DNA]</scope>
    <source>
        <strain evidence="3">MAH-28</strain>
    </source>
</reference>
<dbReference type="RefSeq" id="WP_209143461.1">
    <property type="nucleotide sequence ID" value="NZ_JAGHKP010000001.1"/>
</dbReference>
<comment type="caution">
    <text evidence="2">The sequence shown here is derived from an EMBL/GenBank/DDBJ whole genome shotgun (WGS) entry which is preliminary data.</text>
</comment>
<dbReference type="Proteomes" id="UP000679126">
    <property type="component" value="Unassembled WGS sequence"/>
</dbReference>
<name>A0ABS3YA26_9BACT</name>
<gene>
    <name evidence="2" type="ORF">J7I43_03940</name>
</gene>
<organism evidence="2 3">
    <name type="scientific">Chitinophaga chungangae</name>
    <dbReference type="NCBI Taxonomy" id="2821488"/>
    <lineage>
        <taxon>Bacteria</taxon>
        <taxon>Pseudomonadati</taxon>
        <taxon>Bacteroidota</taxon>
        <taxon>Chitinophagia</taxon>
        <taxon>Chitinophagales</taxon>
        <taxon>Chitinophagaceae</taxon>
        <taxon>Chitinophaga</taxon>
    </lineage>
</organism>
<dbReference type="InterPro" id="IPR005502">
    <property type="entry name" value="Ribosyl_crysJ1"/>
</dbReference>
<dbReference type="EMBL" id="JAGHKP010000001">
    <property type="protein sequence ID" value="MBO9151345.1"/>
    <property type="molecule type" value="Genomic_DNA"/>
</dbReference>
<dbReference type="InterPro" id="IPR036705">
    <property type="entry name" value="Ribosyl_crysJ1_sf"/>
</dbReference>
<evidence type="ECO:0000256" key="1">
    <source>
        <dbReference type="SAM" id="SignalP"/>
    </source>
</evidence>